<evidence type="ECO:0000256" key="1">
    <source>
        <dbReference type="ARBA" id="ARBA00005234"/>
    </source>
</evidence>
<keyword evidence="3" id="KW-0378">Hydrolase</keyword>
<comment type="similarity">
    <text evidence="1">Belongs to the peptidase C48 family.</text>
</comment>
<keyword evidence="6" id="KW-1185">Reference proteome</keyword>
<evidence type="ECO:0000256" key="3">
    <source>
        <dbReference type="ARBA" id="ARBA00022801"/>
    </source>
</evidence>
<dbReference type="GO" id="GO:0006508">
    <property type="term" value="P:proteolysis"/>
    <property type="evidence" value="ECO:0007669"/>
    <property type="project" value="UniProtKB-KW"/>
</dbReference>
<organism evidence="5 6">
    <name type="scientific">Brachionus calyciflorus</name>
    <dbReference type="NCBI Taxonomy" id="104777"/>
    <lineage>
        <taxon>Eukaryota</taxon>
        <taxon>Metazoa</taxon>
        <taxon>Spiralia</taxon>
        <taxon>Gnathifera</taxon>
        <taxon>Rotifera</taxon>
        <taxon>Eurotatoria</taxon>
        <taxon>Monogononta</taxon>
        <taxon>Pseudotrocha</taxon>
        <taxon>Ploima</taxon>
        <taxon>Brachionidae</taxon>
        <taxon>Brachionus</taxon>
    </lineage>
</organism>
<evidence type="ECO:0000259" key="4">
    <source>
        <dbReference type="Pfam" id="PF02902"/>
    </source>
</evidence>
<dbReference type="InterPro" id="IPR038765">
    <property type="entry name" value="Papain-like_cys_pep_sf"/>
</dbReference>
<dbReference type="AlphaFoldDB" id="A0A814SH53"/>
<feature type="non-terminal residue" evidence="5">
    <location>
        <position position="1"/>
    </location>
</feature>
<dbReference type="SUPFAM" id="SSF54001">
    <property type="entry name" value="Cysteine proteinases"/>
    <property type="match status" value="1"/>
</dbReference>
<protein>
    <recommendedName>
        <fullName evidence="4">Ubiquitin-like protease family profile domain-containing protein</fullName>
    </recommendedName>
</protein>
<gene>
    <name evidence="5" type="ORF">OXX778_LOCUS23054</name>
</gene>
<dbReference type="GO" id="GO:0008234">
    <property type="term" value="F:cysteine-type peptidase activity"/>
    <property type="evidence" value="ECO:0007669"/>
    <property type="project" value="InterPro"/>
</dbReference>
<comment type="caution">
    <text evidence="5">The sequence shown here is derived from an EMBL/GenBank/DDBJ whole genome shotgun (WGS) entry which is preliminary data.</text>
</comment>
<reference evidence="5" key="1">
    <citation type="submission" date="2021-02" db="EMBL/GenBank/DDBJ databases">
        <authorList>
            <person name="Nowell W R."/>
        </authorList>
    </citation>
    <scope>NUCLEOTIDE SEQUENCE</scope>
    <source>
        <strain evidence="5">Ploen Becks lab</strain>
    </source>
</reference>
<feature type="domain" description="Ubiquitin-like protease family profile" evidence="4">
    <location>
        <begin position="40"/>
        <end position="114"/>
    </location>
</feature>
<dbReference type="OrthoDB" id="413122at2759"/>
<dbReference type="EMBL" id="CAJNOC010010982">
    <property type="protein sequence ID" value="CAF1144854.1"/>
    <property type="molecule type" value="Genomic_DNA"/>
</dbReference>
<dbReference type="Pfam" id="PF02902">
    <property type="entry name" value="Peptidase_C48"/>
    <property type="match status" value="1"/>
</dbReference>
<dbReference type="Proteomes" id="UP000663879">
    <property type="component" value="Unassembled WGS sequence"/>
</dbReference>
<accession>A0A814SH53</accession>
<evidence type="ECO:0000256" key="2">
    <source>
        <dbReference type="ARBA" id="ARBA00022670"/>
    </source>
</evidence>
<dbReference type="InterPro" id="IPR003653">
    <property type="entry name" value="Peptidase_C48_C"/>
</dbReference>
<evidence type="ECO:0000313" key="6">
    <source>
        <dbReference type="Proteomes" id="UP000663879"/>
    </source>
</evidence>
<dbReference type="Gene3D" id="3.40.395.10">
    <property type="entry name" value="Adenoviral Proteinase, Chain A"/>
    <property type="match status" value="1"/>
</dbReference>
<keyword evidence="2" id="KW-0645">Protease</keyword>
<evidence type="ECO:0000313" key="5">
    <source>
        <dbReference type="EMBL" id="CAF1144854.1"/>
    </source>
</evidence>
<sequence length="127" mass="14719">MLLNGGWLIDKIIEAYLHRIAAPDVYIMDSIVSKTIFTNGQINKLKNFDFSKYVAIVAPLNINDNHWCLVYISIITKTFSYLDPFGEKKRIANTMLKNWINFAQSNCSLESFEWSNYEMSHSIQKDS</sequence>
<proteinExistence type="inferred from homology"/>
<name>A0A814SH53_9BILA</name>